<name>A0A518H101_9BACT</name>
<sequence precursor="true">MFRNICAPAMLALLLPVMACAAEPKPQSEEWTSLFDGETLGGWEMIKLDPQNDSTWAVEDGVLVGRGEASMLYSPEGDYKNFRFRAEISINDGGNSGMYFRSEKGPSFTGGYECQINSTHRDPIKTGSIYTRVHVYEELVPPDTWFTQEVEVKDVDYRGKVVTSITVKVNDTVLYELLDYDRQYESGHFAFQGHDPGSVVKIRKVEVMELPSN</sequence>
<feature type="chain" id="PRO_5021913489" description="3-keto-alpha-glucoside-1,2-lyase/3-keto-2-hydroxy-glucal hydratase domain-containing protein" evidence="1">
    <location>
        <begin position="22"/>
        <end position="213"/>
    </location>
</feature>
<dbReference type="GO" id="GO:0016787">
    <property type="term" value="F:hydrolase activity"/>
    <property type="evidence" value="ECO:0007669"/>
    <property type="project" value="InterPro"/>
</dbReference>
<protein>
    <recommendedName>
        <fullName evidence="2">3-keto-alpha-glucoside-1,2-lyase/3-keto-2-hydroxy-glucal hydratase domain-containing protein</fullName>
    </recommendedName>
</protein>
<keyword evidence="1" id="KW-0732">Signal</keyword>
<dbReference type="EMBL" id="CP036426">
    <property type="protein sequence ID" value="QDV34524.1"/>
    <property type="molecule type" value="Genomic_DNA"/>
</dbReference>
<dbReference type="AlphaFoldDB" id="A0A518H101"/>
<accession>A0A518H101</accession>
<dbReference type="KEGG" id="tpla:ElP_24140"/>
<organism evidence="3 4">
    <name type="scientific">Tautonia plasticadhaerens</name>
    <dbReference type="NCBI Taxonomy" id="2527974"/>
    <lineage>
        <taxon>Bacteria</taxon>
        <taxon>Pseudomonadati</taxon>
        <taxon>Planctomycetota</taxon>
        <taxon>Planctomycetia</taxon>
        <taxon>Isosphaerales</taxon>
        <taxon>Isosphaeraceae</taxon>
        <taxon>Tautonia</taxon>
    </lineage>
</organism>
<evidence type="ECO:0000313" key="3">
    <source>
        <dbReference type="EMBL" id="QDV34524.1"/>
    </source>
</evidence>
<evidence type="ECO:0000259" key="2">
    <source>
        <dbReference type="Pfam" id="PF06439"/>
    </source>
</evidence>
<dbReference type="Proteomes" id="UP000317835">
    <property type="component" value="Chromosome"/>
</dbReference>
<reference evidence="3 4" key="1">
    <citation type="submission" date="2019-02" db="EMBL/GenBank/DDBJ databases">
        <title>Deep-cultivation of Planctomycetes and their phenomic and genomic characterization uncovers novel biology.</title>
        <authorList>
            <person name="Wiegand S."/>
            <person name="Jogler M."/>
            <person name="Boedeker C."/>
            <person name="Pinto D."/>
            <person name="Vollmers J."/>
            <person name="Rivas-Marin E."/>
            <person name="Kohn T."/>
            <person name="Peeters S.H."/>
            <person name="Heuer A."/>
            <person name="Rast P."/>
            <person name="Oberbeckmann S."/>
            <person name="Bunk B."/>
            <person name="Jeske O."/>
            <person name="Meyerdierks A."/>
            <person name="Storesund J.E."/>
            <person name="Kallscheuer N."/>
            <person name="Luecker S."/>
            <person name="Lage O.M."/>
            <person name="Pohl T."/>
            <person name="Merkel B.J."/>
            <person name="Hornburger P."/>
            <person name="Mueller R.-W."/>
            <person name="Bruemmer F."/>
            <person name="Labrenz M."/>
            <person name="Spormann A.M."/>
            <person name="Op den Camp H."/>
            <person name="Overmann J."/>
            <person name="Amann R."/>
            <person name="Jetten M.S.M."/>
            <person name="Mascher T."/>
            <person name="Medema M.H."/>
            <person name="Devos D.P."/>
            <person name="Kaster A.-K."/>
            <person name="Ovreas L."/>
            <person name="Rohde M."/>
            <person name="Galperin M.Y."/>
            <person name="Jogler C."/>
        </authorList>
    </citation>
    <scope>NUCLEOTIDE SEQUENCE [LARGE SCALE GENOMIC DNA]</scope>
    <source>
        <strain evidence="3 4">ElP</strain>
    </source>
</reference>
<dbReference type="OrthoDB" id="242352at2"/>
<evidence type="ECO:0000313" key="4">
    <source>
        <dbReference type="Proteomes" id="UP000317835"/>
    </source>
</evidence>
<gene>
    <name evidence="3" type="ORF">ElP_24140</name>
</gene>
<evidence type="ECO:0000256" key="1">
    <source>
        <dbReference type="SAM" id="SignalP"/>
    </source>
</evidence>
<dbReference type="RefSeq" id="WP_145269476.1">
    <property type="nucleotide sequence ID" value="NZ_CP036426.1"/>
</dbReference>
<proteinExistence type="predicted"/>
<dbReference type="Pfam" id="PF06439">
    <property type="entry name" value="3keto-disac_hyd"/>
    <property type="match status" value="1"/>
</dbReference>
<dbReference type="Gene3D" id="2.60.120.560">
    <property type="entry name" value="Exo-inulinase, domain 1"/>
    <property type="match status" value="1"/>
</dbReference>
<feature type="domain" description="3-keto-alpha-glucoside-1,2-lyase/3-keto-2-hydroxy-glucal hydratase" evidence="2">
    <location>
        <begin position="30"/>
        <end position="207"/>
    </location>
</feature>
<keyword evidence="4" id="KW-1185">Reference proteome</keyword>
<dbReference type="InterPro" id="IPR010496">
    <property type="entry name" value="AL/BT2_dom"/>
</dbReference>
<feature type="signal peptide" evidence="1">
    <location>
        <begin position="1"/>
        <end position="21"/>
    </location>
</feature>